<dbReference type="EMBL" id="ADBJ01000010">
    <property type="protein sequence ID" value="EFA83673.1"/>
    <property type="molecule type" value="Genomic_DNA"/>
</dbReference>
<dbReference type="PROSITE" id="PS50088">
    <property type="entry name" value="ANK_REPEAT"/>
    <property type="match status" value="2"/>
</dbReference>
<keyword evidence="2 7" id="KW-0812">Transmembrane</keyword>
<keyword evidence="5" id="KW-0040">ANK repeat</keyword>
<comment type="subcellular location">
    <subcellularLocation>
        <location evidence="1">Endomembrane system</location>
        <topology evidence="1">Multi-pass membrane protein</topology>
    </subcellularLocation>
</comment>
<feature type="region of interest" description="Disordered" evidence="6">
    <location>
        <begin position="393"/>
        <end position="462"/>
    </location>
</feature>
<feature type="transmembrane region" description="Helical" evidence="7">
    <location>
        <begin position="736"/>
        <end position="754"/>
    </location>
</feature>
<feature type="region of interest" description="Disordered" evidence="6">
    <location>
        <begin position="536"/>
        <end position="562"/>
    </location>
</feature>
<dbReference type="Proteomes" id="UP000001396">
    <property type="component" value="Unassembled WGS sequence"/>
</dbReference>
<evidence type="ECO:0000256" key="3">
    <source>
        <dbReference type="ARBA" id="ARBA00022989"/>
    </source>
</evidence>
<sequence length="1295" mass="148776">MDSFNTYLIGIYKEFDLYLKEYYSNSTSCAEDGIGNEDGDIDNEEDDEFVGLQSFIDVGRQLISLVDDKSLEVDFVNRNLEFIMCLCFFSGNEQVYRPLIAECHRMFANKTISKNFIEGIPFCFAIPFGNRDLLTLLLSHGMDITLKIDNSYLMTAVLYANVEAYDFFIANAAPLNHANSNGDTAMLFAAMNGDDTLVERLSKAGEDLKAVNHHGFNVFICAAFHNQSTTITLLARLIERTHGKKRLQAMLDLRDKDGETPLHIASRLGFTKSVKALLDCGSEINIANKNRCTPLDLAKKGLQLSKKNINNNSNNNSNNSNINIKEEIESLEYVNQLLPSEFKDRLISRFNLVKKVKKTTKSYQKIIKIFDDYIKQKEQEITKNLESLLAVEKQQHTQHHNQQQQSKKSKNNSNKNKQPQPKTTTVTNNTNNTSTTKNNNNNNNNNNNKSRKQTLEEQTKNETKKIAVQLDLDLIKDKDNKDLEKQQFIQDKSNNINNINNINNNNNNNDNNNNIENEISQKEITNINNESLELSTTSSLSNNVQIQQQTQQTQPEQQQQQNNLDYREKYKELAILYLEQASRLKETLNQLTEIEDNFIEFRESLYERNEKAEVLGLGIPEILGIGLEYLSVEQLTVLASIHTDHIKEIESQLDKLDNMAAYFKRKPSKEDLPSYQSPLYQSPKFEEVHVSALDVEDDLLISSDGMKSQQKAMASGAAGSTALDTFVQVLGIDLRSLALLRVGMGILIMLDLYVRGLYLHDHYTDLGAVPANTVIDNSPYLWSFYYVNASKYWAGLLFTINFIAAFSMAIGYRTRLSTFIAWVLMTSLHVRNPMVLNGGMEMMIITNILFLLFPQNSDNLLLLLGDDFFRLILWWMLFLPLESKCSVDASLNVEQINKRTNINNARNISYSPVTQSNSTFPSTDSAGKYYLSFGTIAIMMQFCIMYLFTAVLKTGAEWNSEYSAVCLTIFYQKQKIGVAAFMFLPSWFWDNFLNYLYSPDRTSAIIYFSANNESLFKVLSIYKSMFLIHTTPLLPAQREDESISLQYQDSIYSEMKSSDSWIAIENATTLERKYGYNAFVELVRLSPILKLLSYLFATSLFKKFYNWVVNRPLFINGSSWNFFANMYPTKPVVVQRGYVKEIALFLLLVFVINWNMAGSSMTYAVPDSIRWIGPIFKIDQYWSMFSPYPSKDDGWGGIEVDYEKPAVTSDMFPTQRWRKFLMNLEGSHHKDRRLFYGRYLCREWNWYGRHKGEGEQLQTFKMLYMLEMTPPFPKDGVIPEDPKPHTLELWSHQCF</sequence>
<dbReference type="InterPro" id="IPR052964">
    <property type="entry name" value="Sporulation_signal_mat"/>
</dbReference>
<dbReference type="FunCoup" id="D3B2X5">
    <property type="interactions" value="421"/>
</dbReference>
<evidence type="ECO:0000259" key="8">
    <source>
        <dbReference type="SMART" id="SM00752"/>
    </source>
</evidence>
<feature type="transmembrane region" description="Helical" evidence="7">
    <location>
        <begin position="929"/>
        <end position="952"/>
    </location>
</feature>
<feature type="transmembrane region" description="Helical" evidence="7">
    <location>
        <begin position="792"/>
        <end position="814"/>
    </location>
</feature>
<dbReference type="GO" id="GO:0012505">
    <property type="term" value="C:endomembrane system"/>
    <property type="evidence" value="ECO:0007669"/>
    <property type="project" value="UniProtKB-SubCell"/>
</dbReference>
<keyword evidence="3 7" id="KW-1133">Transmembrane helix</keyword>
<name>D3B2X5_HETP5</name>
<keyword evidence="4 7" id="KW-0472">Membrane</keyword>
<keyword evidence="10" id="KW-1185">Reference proteome</keyword>
<dbReference type="RefSeq" id="XP_020435790.1">
    <property type="nucleotide sequence ID" value="XM_020573718.1"/>
</dbReference>
<evidence type="ECO:0000256" key="4">
    <source>
        <dbReference type="ARBA" id="ARBA00023136"/>
    </source>
</evidence>
<dbReference type="PANTHER" id="PTHR39535:SF1">
    <property type="entry name" value="HTTM DOMAIN-CONTAINING PROTEIN"/>
    <property type="match status" value="1"/>
</dbReference>
<dbReference type="InterPro" id="IPR002110">
    <property type="entry name" value="Ankyrin_rpt"/>
</dbReference>
<evidence type="ECO:0000256" key="5">
    <source>
        <dbReference type="PROSITE-ProRule" id="PRU00023"/>
    </source>
</evidence>
<feature type="domain" description="HTTM-like" evidence="8">
    <location>
        <begin position="729"/>
        <end position="1038"/>
    </location>
</feature>
<feature type="transmembrane region" description="Helical" evidence="7">
    <location>
        <begin position="1142"/>
        <end position="1165"/>
    </location>
</feature>
<feature type="compositionally biased region" description="Low complexity" evidence="6">
    <location>
        <begin position="536"/>
        <end position="561"/>
    </location>
</feature>
<evidence type="ECO:0000256" key="6">
    <source>
        <dbReference type="SAM" id="MobiDB-lite"/>
    </source>
</evidence>
<feature type="region of interest" description="Disordered" evidence="6">
    <location>
        <begin position="496"/>
        <end position="515"/>
    </location>
</feature>
<dbReference type="SMART" id="SM00752">
    <property type="entry name" value="HTTM"/>
    <property type="match status" value="1"/>
</dbReference>
<reference evidence="9 10" key="1">
    <citation type="journal article" date="2011" name="Genome Res.">
        <title>Phylogeny-wide analysis of social amoeba genomes highlights ancient origins for complex intercellular communication.</title>
        <authorList>
            <person name="Heidel A.J."/>
            <person name="Lawal H.M."/>
            <person name="Felder M."/>
            <person name="Schilde C."/>
            <person name="Helps N.R."/>
            <person name="Tunggal B."/>
            <person name="Rivero F."/>
            <person name="John U."/>
            <person name="Schleicher M."/>
            <person name="Eichinger L."/>
            <person name="Platzer M."/>
            <person name="Noegel A.A."/>
            <person name="Schaap P."/>
            <person name="Gloeckner G."/>
        </authorList>
    </citation>
    <scope>NUCLEOTIDE SEQUENCE [LARGE SCALE GENOMIC DNA]</scope>
    <source>
        <strain evidence="10">ATCC 26659 / Pp 5 / PN500</strain>
    </source>
</reference>
<feature type="transmembrane region" description="Helical" evidence="7">
    <location>
        <begin position="834"/>
        <end position="853"/>
    </location>
</feature>
<evidence type="ECO:0000313" key="10">
    <source>
        <dbReference type="Proteomes" id="UP000001396"/>
    </source>
</evidence>
<feature type="compositionally biased region" description="Low complexity" evidence="6">
    <location>
        <begin position="400"/>
        <end position="448"/>
    </location>
</feature>
<dbReference type="InParanoid" id="D3B2X5"/>
<feature type="compositionally biased region" description="Basic and acidic residues" evidence="6">
    <location>
        <begin position="453"/>
        <end position="462"/>
    </location>
</feature>
<accession>D3B2X5</accession>
<dbReference type="SUPFAM" id="SSF48403">
    <property type="entry name" value="Ankyrin repeat"/>
    <property type="match status" value="1"/>
</dbReference>
<dbReference type="Gene3D" id="1.25.40.20">
    <property type="entry name" value="Ankyrin repeat-containing domain"/>
    <property type="match status" value="1"/>
</dbReference>
<evidence type="ECO:0000256" key="1">
    <source>
        <dbReference type="ARBA" id="ARBA00004127"/>
    </source>
</evidence>
<feature type="repeat" description="ANK" evidence="5">
    <location>
        <begin position="257"/>
        <end position="289"/>
    </location>
</feature>
<organism evidence="9 10">
    <name type="scientific">Heterostelium pallidum (strain ATCC 26659 / Pp 5 / PN500)</name>
    <name type="common">Cellular slime mold</name>
    <name type="synonym">Polysphondylium pallidum</name>
    <dbReference type="NCBI Taxonomy" id="670386"/>
    <lineage>
        <taxon>Eukaryota</taxon>
        <taxon>Amoebozoa</taxon>
        <taxon>Evosea</taxon>
        <taxon>Eumycetozoa</taxon>
        <taxon>Dictyostelia</taxon>
        <taxon>Acytosteliales</taxon>
        <taxon>Acytosteliaceae</taxon>
        <taxon>Heterostelium</taxon>
    </lineage>
</organism>
<dbReference type="PROSITE" id="PS50297">
    <property type="entry name" value="ANK_REP_REGION"/>
    <property type="match status" value="1"/>
</dbReference>
<evidence type="ECO:0000256" key="7">
    <source>
        <dbReference type="SAM" id="Phobius"/>
    </source>
</evidence>
<dbReference type="InterPro" id="IPR011020">
    <property type="entry name" value="HTTM-like"/>
</dbReference>
<feature type="repeat" description="ANK" evidence="5">
    <location>
        <begin position="181"/>
        <end position="213"/>
    </location>
</feature>
<proteinExistence type="predicted"/>
<protein>
    <recommendedName>
        <fullName evidence="8">HTTM-like domain-containing protein</fullName>
    </recommendedName>
</protein>
<dbReference type="SMART" id="SM00248">
    <property type="entry name" value="ANK"/>
    <property type="match status" value="4"/>
</dbReference>
<dbReference type="PANTHER" id="PTHR39535">
    <property type="entry name" value="SPORULATION-DELAYING PROTEIN SDPB"/>
    <property type="match status" value="1"/>
</dbReference>
<feature type="transmembrane region" description="Helical" evidence="7">
    <location>
        <begin position="860"/>
        <end position="878"/>
    </location>
</feature>
<gene>
    <name evidence="9" type="ORF">PPL_02739</name>
</gene>
<dbReference type="InterPro" id="IPR036770">
    <property type="entry name" value="Ankyrin_rpt-contain_sf"/>
</dbReference>
<evidence type="ECO:0000313" key="9">
    <source>
        <dbReference type="EMBL" id="EFA83673.1"/>
    </source>
</evidence>
<evidence type="ECO:0000256" key="2">
    <source>
        <dbReference type="ARBA" id="ARBA00022692"/>
    </source>
</evidence>
<dbReference type="Pfam" id="PF00023">
    <property type="entry name" value="Ank"/>
    <property type="match status" value="1"/>
</dbReference>
<comment type="caution">
    <text evidence="9">The sequence shown here is derived from an EMBL/GenBank/DDBJ whole genome shotgun (WGS) entry which is preliminary data.</text>
</comment>
<dbReference type="GeneID" id="31358262"/>
<dbReference type="STRING" id="670386.D3B2X5"/>